<dbReference type="EMBL" id="BMLF01000002">
    <property type="protein sequence ID" value="GGM09842.1"/>
    <property type="molecule type" value="Genomic_DNA"/>
</dbReference>
<keyword evidence="2" id="KW-0812">Transmembrane</keyword>
<sequence>MTDTTSQNEHGLTPDDGEAAAARIMPGPQRAVIIAATLAGIVLAIYQLFQFRQFGVVLEGRYLYILAGLFLSITFLIYRARPGEKGTAPWYDWLLAAFAAAVAGYFAWTADMSLEQGWEYAAPDNARWASLAFWVLVLEATRRAGGTVLFLIVLVISLYPTFAGWMPNPLNGFQQPFWDTIPFHMISAESSFGIPMKSFGQLVIGFILFGAVLARTGGGAFFNDLAFSLVGQFRGGAAKVAIFASGLMGSMSGSVISNVLSTGAVSIPTMKKTGFSPQTAAATEACASTGGVLMPPIMGATAFIMASFLGLPYVEIALAAAIPSLLYYFGLFTQLDAYAARKGLKGVPRAELPKLGKTLASGWTYLFVFALLIYMMVSLRQETLAPFYATALLLVLNQILPGNRLSLRGASDAIVGTGGALAELTTILLGVGLIVGAFSATGLAGTLVNDLIFMAGNSTLALLVMGAATAFVFGMGMTVTACYVFLAVVLAPALEQVGLNRIAIHLFILYWGMVSYITPPVALGAFTAATLAGANPFKVGMEAMRLGAVIYIIPFFFVLDPALVGQGTASEIVVALVAALLGVWFISGGLQGYVTFCGPLGKSVLGYVMRTMLVFAGLAMAIPGNESLGLTHLGTAITGVVLAAPPILVALMQGRRAATA</sequence>
<keyword evidence="1" id="KW-0813">Transport</keyword>
<comment type="function">
    <text evidence="1">Part of the tripartite ATP-independent periplasmic (TRAP) transport system.</text>
</comment>
<feature type="transmembrane region" description="Helical" evidence="2">
    <location>
        <begin position="420"/>
        <end position="448"/>
    </location>
</feature>
<feature type="transmembrane region" description="Helical" evidence="2">
    <location>
        <begin position="358"/>
        <end position="377"/>
    </location>
</feature>
<evidence type="ECO:0000256" key="1">
    <source>
        <dbReference type="RuleBase" id="RU369079"/>
    </source>
</evidence>
<dbReference type="PANTHER" id="PTHR43849">
    <property type="entry name" value="BLL3936 PROTEIN"/>
    <property type="match status" value="1"/>
</dbReference>
<reference evidence="4" key="2">
    <citation type="submission" date="2020-09" db="EMBL/GenBank/DDBJ databases">
        <authorList>
            <person name="Sun Q."/>
            <person name="Zhou Y."/>
        </authorList>
    </citation>
    <scope>NUCLEOTIDE SEQUENCE</scope>
    <source>
        <strain evidence="4">CGMCC 1.6293</strain>
    </source>
</reference>
<evidence type="ECO:0000313" key="5">
    <source>
        <dbReference type="Proteomes" id="UP000649829"/>
    </source>
</evidence>
<dbReference type="GO" id="GO:0022857">
    <property type="term" value="F:transmembrane transporter activity"/>
    <property type="evidence" value="ECO:0007669"/>
    <property type="project" value="UniProtKB-UniRule"/>
</dbReference>
<dbReference type="RefSeq" id="WP_028286759.1">
    <property type="nucleotide sequence ID" value="NZ_BMLF01000002.1"/>
</dbReference>
<feature type="transmembrane region" description="Helical" evidence="2">
    <location>
        <begin position="460"/>
        <end position="488"/>
    </location>
</feature>
<proteinExistence type="predicted"/>
<comment type="caution">
    <text evidence="4">The sequence shown here is derived from an EMBL/GenBank/DDBJ whole genome shotgun (WGS) entry which is preliminary data.</text>
</comment>
<dbReference type="GO" id="GO:0005886">
    <property type="term" value="C:plasma membrane"/>
    <property type="evidence" value="ECO:0007669"/>
    <property type="project" value="UniProtKB-SubCell"/>
</dbReference>
<evidence type="ECO:0000313" key="4">
    <source>
        <dbReference type="EMBL" id="GGM09842.1"/>
    </source>
</evidence>
<dbReference type="Proteomes" id="UP000649829">
    <property type="component" value="Unassembled WGS sequence"/>
</dbReference>
<feature type="transmembrane region" description="Helical" evidence="2">
    <location>
        <begin position="90"/>
        <end position="108"/>
    </location>
</feature>
<keyword evidence="1" id="KW-1003">Cell membrane</keyword>
<evidence type="ECO:0000259" key="3">
    <source>
        <dbReference type="Pfam" id="PF06808"/>
    </source>
</evidence>
<dbReference type="AlphaFoldDB" id="A0A917T4A6"/>
<feature type="transmembrane region" description="Helical" evidence="2">
    <location>
        <begin position="572"/>
        <end position="592"/>
    </location>
</feature>
<feature type="transmembrane region" description="Helical" evidence="2">
    <location>
        <begin position="242"/>
        <end position="267"/>
    </location>
</feature>
<feature type="transmembrane region" description="Helical" evidence="2">
    <location>
        <begin position="144"/>
        <end position="165"/>
    </location>
</feature>
<feature type="transmembrane region" description="Helical" evidence="2">
    <location>
        <begin position="508"/>
        <end position="534"/>
    </location>
</feature>
<feature type="transmembrane region" description="Helical" evidence="2">
    <location>
        <begin position="384"/>
        <end position="400"/>
    </location>
</feature>
<feature type="transmembrane region" description="Helical" evidence="2">
    <location>
        <begin position="630"/>
        <end position="651"/>
    </location>
</feature>
<keyword evidence="1" id="KW-0997">Cell inner membrane</keyword>
<protein>
    <submittedName>
        <fullName evidence="4">C4-dicarboxylate ABC transporter</fullName>
    </submittedName>
</protein>
<dbReference type="PANTHER" id="PTHR43849:SF2">
    <property type="entry name" value="BLL3936 PROTEIN"/>
    <property type="match status" value="1"/>
</dbReference>
<evidence type="ECO:0000256" key="2">
    <source>
        <dbReference type="SAM" id="Phobius"/>
    </source>
</evidence>
<feature type="transmembrane region" description="Helical" evidence="2">
    <location>
        <begin position="546"/>
        <end position="566"/>
    </location>
</feature>
<keyword evidence="2" id="KW-1133">Transmembrane helix</keyword>
<dbReference type="InterPro" id="IPR010656">
    <property type="entry name" value="DctM"/>
</dbReference>
<dbReference type="InterPro" id="IPR011853">
    <property type="entry name" value="TRAP_DctM-Dct_fused"/>
</dbReference>
<keyword evidence="2" id="KW-0472">Membrane</keyword>
<keyword evidence="5" id="KW-1185">Reference proteome</keyword>
<feature type="transmembrane region" description="Helical" evidence="2">
    <location>
        <begin position="61"/>
        <end position="78"/>
    </location>
</feature>
<organism evidence="4 5">
    <name type="scientific">Pseudooceanicola nanhaiensis</name>
    <dbReference type="NCBI Taxonomy" id="375761"/>
    <lineage>
        <taxon>Bacteria</taxon>
        <taxon>Pseudomonadati</taxon>
        <taxon>Pseudomonadota</taxon>
        <taxon>Alphaproteobacteria</taxon>
        <taxon>Rhodobacterales</taxon>
        <taxon>Paracoccaceae</taxon>
        <taxon>Pseudooceanicola</taxon>
    </lineage>
</organism>
<reference evidence="4" key="1">
    <citation type="journal article" date="2014" name="Int. J. Syst. Evol. Microbiol.">
        <title>Complete genome sequence of Corynebacterium casei LMG S-19264T (=DSM 44701T), isolated from a smear-ripened cheese.</title>
        <authorList>
            <consortium name="US DOE Joint Genome Institute (JGI-PGF)"/>
            <person name="Walter F."/>
            <person name="Albersmeier A."/>
            <person name="Kalinowski J."/>
            <person name="Ruckert C."/>
        </authorList>
    </citation>
    <scope>NUCLEOTIDE SEQUENCE</scope>
    <source>
        <strain evidence="4">CGMCC 1.6293</strain>
    </source>
</reference>
<dbReference type="NCBIfam" id="TIGR02123">
    <property type="entry name" value="TRAP_fused"/>
    <property type="match status" value="1"/>
</dbReference>
<feature type="transmembrane region" description="Helical" evidence="2">
    <location>
        <begin position="31"/>
        <end position="49"/>
    </location>
</feature>
<feature type="transmembrane region" description="Helical" evidence="2">
    <location>
        <begin position="202"/>
        <end position="222"/>
    </location>
</feature>
<dbReference type="Pfam" id="PF06808">
    <property type="entry name" value="DctM"/>
    <property type="match status" value="1"/>
</dbReference>
<comment type="subcellular location">
    <subcellularLocation>
        <location evidence="1">Cell inner membrane</location>
        <topology evidence="1">Multi-pass membrane protein</topology>
    </subcellularLocation>
</comment>
<feature type="transmembrane region" description="Helical" evidence="2">
    <location>
        <begin position="303"/>
        <end position="329"/>
    </location>
</feature>
<name>A0A917T4A6_9RHOB</name>
<gene>
    <name evidence="4" type="ORF">GCM10011534_34850</name>
</gene>
<feature type="domain" description="TRAP C4-dicarboxylate transport system permease DctM subunit" evidence="3">
    <location>
        <begin position="134"/>
        <end position="568"/>
    </location>
</feature>
<accession>A0A917T4A6</accession>